<evidence type="ECO:0000313" key="3">
    <source>
        <dbReference type="Proteomes" id="UP000030403"/>
    </source>
</evidence>
<reference evidence="2 3" key="1">
    <citation type="submission" date="2013-08" db="EMBL/GenBank/DDBJ databases">
        <authorList>
            <person name="Huang J."/>
            <person name="Wang G."/>
        </authorList>
    </citation>
    <scope>NUCLEOTIDE SEQUENCE [LARGE SCALE GENOMIC DNA]</scope>
    <source>
        <strain evidence="2 3">BH030004</strain>
    </source>
</reference>
<dbReference type="Pfam" id="PF00561">
    <property type="entry name" value="Abhydrolase_1"/>
    <property type="match status" value="1"/>
</dbReference>
<comment type="caution">
    <text evidence="2">The sequence shown here is derived from an EMBL/GenBank/DDBJ whole genome shotgun (WGS) entry which is preliminary data.</text>
</comment>
<dbReference type="Gene3D" id="3.40.50.1820">
    <property type="entry name" value="alpha/beta hydrolase"/>
    <property type="match status" value="1"/>
</dbReference>
<feature type="domain" description="AB hydrolase-1" evidence="1">
    <location>
        <begin position="34"/>
        <end position="269"/>
    </location>
</feature>
<dbReference type="AlphaFoldDB" id="A0A0A5G199"/>
<proteinExistence type="predicted"/>
<evidence type="ECO:0000259" key="1">
    <source>
        <dbReference type="Pfam" id="PF00561"/>
    </source>
</evidence>
<dbReference type="PRINTS" id="PR00111">
    <property type="entry name" value="ABHYDROLASE"/>
</dbReference>
<dbReference type="InterPro" id="IPR000073">
    <property type="entry name" value="AB_hydrolase_1"/>
</dbReference>
<dbReference type="STRING" id="1385511.GCA_000425225_01271"/>
<organism evidence="2 3">
    <name type="scientific">Pontibacillus marinus BH030004 = DSM 16465</name>
    <dbReference type="NCBI Taxonomy" id="1385511"/>
    <lineage>
        <taxon>Bacteria</taxon>
        <taxon>Bacillati</taxon>
        <taxon>Bacillota</taxon>
        <taxon>Bacilli</taxon>
        <taxon>Bacillales</taxon>
        <taxon>Bacillaceae</taxon>
        <taxon>Pontibacillus</taxon>
    </lineage>
</organism>
<keyword evidence="3" id="KW-1185">Reference proteome</keyword>
<keyword evidence="2" id="KW-0378">Hydrolase</keyword>
<dbReference type="RefSeq" id="WP_036842832.1">
    <property type="nucleotide sequence ID" value="NZ_AULJ01000012.1"/>
</dbReference>
<dbReference type="InterPro" id="IPR029058">
    <property type="entry name" value="AB_hydrolase_fold"/>
</dbReference>
<accession>A0A0A5G199</accession>
<name>A0A0A5G199_9BACI</name>
<dbReference type="Proteomes" id="UP000030403">
    <property type="component" value="Unassembled WGS sequence"/>
</dbReference>
<evidence type="ECO:0000313" key="2">
    <source>
        <dbReference type="EMBL" id="KGX84878.1"/>
    </source>
</evidence>
<dbReference type="InterPro" id="IPR050266">
    <property type="entry name" value="AB_hydrolase_sf"/>
</dbReference>
<protein>
    <submittedName>
        <fullName evidence="2">Hydrolase</fullName>
    </submittedName>
</protein>
<dbReference type="EMBL" id="AVPF01000047">
    <property type="protein sequence ID" value="KGX84878.1"/>
    <property type="molecule type" value="Genomic_DNA"/>
</dbReference>
<dbReference type="SUPFAM" id="SSF53474">
    <property type="entry name" value="alpha/beta-Hydrolases"/>
    <property type="match status" value="1"/>
</dbReference>
<dbReference type="eggNOG" id="COG0596">
    <property type="taxonomic scope" value="Bacteria"/>
</dbReference>
<dbReference type="GO" id="GO:0016787">
    <property type="term" value="F:hydrolase activity"/>
    <property type="evidence" value="ECO:0007669"/>
    <property type="project" value="UniProtKB-KW"/>
</dbReference>
<sequence>MLEEKTFYYSEKQGRGFPVLFLPAAGFLGNEGQNIADVILDDFQTHLLDLPGMGRGQGIKKRCTTKEMAEWVKGYLDQEGIDQVHVIGHSLGGALGMAFAAHYPKRVSKLVLLDQGHKPFPRIPKNEFGPFAYAFPVLSGAVRLFGRPILQKLEPLFAGSPTNYEDRDIDQEVHDFCEQFNLENTAYIRKAKEIPAEFSVDGLNLMFGYYQTNLPKLLKRIESKTFLAYATFKEVDEKEQRYTQKYIKSWSNGGELSLRSVNGGHYVHWADEGLLTDIHDFLKGT</sequence>
<gene>
    <name evidence="2" type="ORF">N783_15825</name>
</gene>
<dbReference type="PANTHER" id="PTHR43798">
    <property type="entry name" value="MONOACYLGLYCEROL LIPASE"/>
    <property type="match status" value="1"/>
</dbReference>